<keyword evidence="2" id="KW-0804">Transcription</keyword>
<keyword evidence="3" id="KW-0809">Transit peptide</keyword>
<keyword evidence="2" id="KW-0806">Transcription termination</keyword>
<name>A0A4Y7KTN5_PAPSO</name>
<dbReference type="InterPro" id="IPR003690">
    <property type="entry name" value="MTERF"/>
</dbReference>
<proteinExistence type="inferred from homology"/>
<dbReference type="PANTHER" id="PTHR13068">
    <property type="entry name" value="CGI-12 PROTEIN-RELATED"/>
    <property type="match status" value="1"/>
</dbReference>
<evidence type="ECO:0000256" key="1">
    <source>
        <dbReference type="ARBA" id="ARBA00007692"/>
    </source>
</evidence>
<organism evidence="4 5">
    <name type="scientific">Papaver somniferum</name>
    <name type="common">Opium poppy</name>
    <dbReference type="NCBI Taxonomy" id="3469"/>
    <lineage>
        <taxon>Eukaryota</taxon>
        <taxon>Viridiplantae</taxon>
        <taxon>Streptophyta</taxon>
        <taxon>Embryophyta</taxon>
        <taxon>Tracheophyta</taxon>
        <taxon>Spermatophyta</taxon>
        <taxon>Magnoliopsida</taxon>
        <taxon>Ranunculales</taxon>
        <taxon>Papaveraceae</taxon>
        <taxon>Papaveroideae</taxon>
        <taxon>Papaver</taxon>
    </lineage>
</organism>
<keyword evidence="5" id="KW-1185">Reference proteome</keyword>
<dbReference type="Gene3D" id="1.25.70.10">
    <property type="entry name" value="Transcription termination factor 3, mitochondrial"/>
    <property type="match status" value="2"/>
</dbReference>
<evidence type="ECO:0000256" key="2">
    <source>
        <dbReference type="ARBA" id="ARBA00022472"/>
    </source>
</evidence>
<comment type="similarity">
    <text evidence="1">Belongs to the mTERF family.</text>
</comment>
<dbReference type="PANTHER" id="PTHR13068:SF166">
    <property type="entry name" value="TRANSCRIPTION TERMINATION FACTOR MTERF15, MITOCHONDRIAL-LIKE"/>
    <property type="match status" value="1"/>
</dbReference>
<dbReference type="InterPro" id="IPR038538">
    <property type="entry name" value="MTERF_sf"/>
</dbReference>
<accession>A0A4Y7KTN5</accession>
<reference evidence="4 5" key="1">
    <citation type="journal article" date="2018" name="Science">
        <title>The opium poppy genome and morphinan production.</title>
        <authorList>
            <person name="Guo L."/>
            <person name="Winzer T."/>
            <person name="Yang X."/>
            <person name="Li Y."/>
            <person name="Ning Z."/>
            <person name="He Z."/>
            <person name="Teodor R."/>
            <person name="Lu Y."/>
            <person name="Bowser T.A."/>
            <person name="Graham I.A."/>
            <person name="Ye K."/>
        </authorList>
    </citation>
    <scope>NUCLEOTIDE SEQUENCE [LARGE SCALE GENOMIC DNA]</scope>
    <source>
        <strain evidence="5">cv. HN1</strain>
        <tissue evidence="4">Leaves</tissue>
    </source>
</reference>
<protein>
    <submittedName>
        <fullName evidence="4">Uncharacterized protein</fullName>
    </submittedName>
</protein>
<dbReference type="Proteomes" id="UP000316621">
    <property type="component" value="Chromosome 9"/>
</dbReference>
<dbReference type="Pfam" id="PF02536">
    <property type="entry name" value="mTERF"/>
    <property type="match status" value="2"/>
</dbReference>
<sequence length="381" mass="43749">MFRSLRTKLIRNRIINGVDSKPLCVQNPCFILLHHVKVRFVSSSSSFVVCYLMNSCGLTEKQALSASKKLNFKTSSKPDTVLTFFQDYGFTKPDISKIITREPVILSLDARKTLKPKLDYFNSKEISRLEIIKLLSTNSTVLTRSLQNHIIPFFNFIKNIVGTDRYTCIVFRRTMFPPVGFIEKMKLNLQVLRDEGVPQSKIVKFLISHPRSLCTGKFKDIIQEIKGMGFDPHKYAFTSAIHALSAMSKSTWEMKLNVFRKWGWSDSQIQNAFIFHPQCMKHSEKMISAKMDYLVNQMGISSPLIARCPVILNYSLEKRIIPRCSFYQSLVSKGLIEKDKIRISSLLCITEKSFLDKYVIKYQQEAPELLKVKELSGGIVD</sequence>
<dbReference type="AlphaFoldDB" id="A0A4Y7KTN5"/>
<gene>
    <name evidence="4" type="ORF">C5167_000237</name>
</gene>
<dbReference type="EMBL" id="CM010723">
    <property type="protein sequence ID" value="RZC75772.1"/>
    <property type="molecule type" value="Genomic_DNA"/>
</dbReference>
<keyword evidence="2" id="KW-0805">Transcription regulation</keyword>
<evidence type="ECO:0000256" key="3">
    <source>
        <dbReference type="ARBA" id="ARBA00022946"/>
    </source>
</evidence>
<evidence type="ECO:0000313" key="5">
    <source>
        <dbReference type="Proteomes" id="UP000316621"/>
    </source>
</evidence>
<dbReference type="FunFam" id="1.25.70.10:FF:000001">
    <property type="entry name" value="Mitochondrial transcription termination factor-like"/>
    <property type="match status" value="1"/>
</dbReference>
<dbReference type="Gramene" id="RZC75772">
    <property type="protein sequence ID" value="RZC75772"/>
    <property type="gene ID" value="C5167_000237"/>
</dbReference>
<dbReference type="GO" id="GO:0006353">
    <property type="term" value="P:DNA-templated transcription termination"/>
    <property type="evidence" value="ECO:0007669"/>
    <property type="project" value="UniProtKB-KW"/>
</dbReference>
<dbReference type="OMA" id="LMLLYRH"/>
<dbReference type="OrthoDB" id="637682at2759"/>
<evidence type="ECO:0000313" key="4">
    <source>
        <dbReference type="EMBL" id="RZC75772.1"/>
    </source>
</evidence>
<dbReference type="SMART" id="SM00733">
    <property type="entry name" value="Mterf"/>
    <property type="match status" value="5"/>
</dbReference>
<dbReference type="GO" id="GO:0003676">
    <property type="term" value="F:nucleic acid binding"/>
    <property type="evidence" value="ECO:0007669"/>
    <property type="project" value="InterPro"/>
</dbReference>